<proteinExistence type="predicted"/>
<organism evidence="2 3">
    <name type="scientific">Oesophagostomum dentatum</name>
    <name type="common">Nodular worm</name>
    <dbReference type="NCBI Taxonomy" id="61180"/>
    <lineage>
        <taxon>Eukaryota</taxon>
        <taxon>Metazoa</taxon>
        <taxon>Ecdysozoa</taxon>
        <taxon>Nematoda</taxon>
        <taxon>Chromadorea</taxon>
        <taxon>Rhabditida</taxon>
        <taxon>Rhabditina</taxon>
        <taxon>Rhabditomorpha</taxon>
        <taxon>Strongyloidea</taxon>
        <taxon>Strongylidae</taxon>
        <taxon>Oesophagostomum</taxon>
    </lineage>
</organism>
<feature type="compositionally biased region" description="Polar residues" evidence="1">
    <location>
        <begin position="105"/>
        <end position="115"/>
    </location>
</feature>
<accession>A0A0B1TB67</accession>
<dbReference type="PANTHER" id="PTHR21523:SF38">
    <property type="entry name" value="MLT-TEN (MLT-10) RELATED"/>
    <property type="match status" value="1"/>
</dbReference>
<gene>
    <name evidence="2" type="ORF">OESDEN_06699</name>
</gene>
<dbReference type="AlphaFoldDB" id="A0A0B1TB67"/>
<dbReference type="OrthoDB" id="5866216at2759"/>
<dbReference type="PANTHER" id="PTHR21523">
    <property type="match status" value="1"/>
</dbReference>
<reference evidence="2 3" key="1">
    <citation type="submission" date="2014-03" db="EMBL/GenBank/DDBJ databases">
        <title>Draft genome of the hookworm Oesophagostomum dentatum.</title>
        <authorList>
            <person name="Mitreva M."/>
        </authorList>
    </citation>
    <scope>NUCLEOTIDE SEQUENCE [LARGE SCALE GENOMIC DNA]</scope>
    <source>
        <strain evidence="2 3">OD-Hann</strain>
    </source>
</reference>
<evidence type="ECO:0000313" key="2">
    <source>
        <dbReference type="EMBL" id="KHJ93391.1"/>
    </source>
</evidence>
<feature type="region of interest" description="Disordered" evidence="1">
    <location>
        <begin position="66"/>
        <end position="115"/>
    </location>
</feature>
<evidence type="ECO:0000313" key="3">
    <source>
        <dbReference type="Proteomes" id="UP000053660"/>
    </source>
</evidence>
<evidence type="ECO:0000256" key="1">
    <source>
        <dbReference type="SAM" id="MobiDB-lite"/>
    </source>
</evidence>
<dbReference type="Proteomes" id="UP000053660">
    <property type="component" value="Unassembled WGS sequence"/>
</dbReference>
<keyword evidence="3" id="KW-1185">Reference proteome</keyword>
<name>A0A0B1TB67_OESDE</name>
<sequence length="115" mass="12576">MCKNSGSFWIFISPFVGSPEYATVLVLSPHILSPRIASKETMVIEVLSPHILGGAHSHEEAFHEVSEFGSHSPHHHGDEAHEREEGTHHEHELGEGELEGIPGISSKSKLSLVIN</sequence>
<dbReference type="EMBL" id="KN550792">
    <property type="protein sequence ID" value="KHJ93391.1"/>
    <property type="molecule type" value="Genomic_DNA"/>
</dbReference>
<feature type="compositionally biased region" description="Basic and acidic residues" evidence="1">
    <location>
        <begin position="75"/>
        <end position="94"/>
    </location>
</feature>
<protein>
    <submittedName>
        <fullName evidence="2">Uncharacterized protein</fullName>
    </submittedName>
</protein>